<dbReference type="GO" id="GO:0003677">
    <property type="term" value="F:DNA binding"/>
    <property type="evidence" value="ECO:0007669"/>
    <property type="project" value="UniProtKB-UniRule"/>
</dbReference>
<dbReference type="InterPro" id="IPR050090">
    <property type="entry name" value="Tyrosine_recombinase_XerCD"/>
</dbReference>
<evidence type="ECO:0000256" key="1">
    <source>
        <dbReference type="ARBA" id="ARBA00008857"/>
    </source>
</evidence>
<dbReference type="Pfam" id="PF00589">
    <property type="entry name" value="Phage_integrase"/>
    <property type="match status" value="1"/>
</dbReference>
<keyword evidence="9" id="KW-1185">Reference proteome</keyword>
<dbReference type="PANTHER" id="PTHR30349">
    <property type="entry name" value="PHAGE INTEGRASE-RELATED"/>
    <property type="match status" value="1"/>
</dbReference>
<feature type="domain" description="Core-binding (CB)" evidence="7">
    <location>
        <begin position="65"/>
        <end position="155"/>
    </location>
</feature>
<keyword evidence="3 5" id="KW-0238">DNA-binding</keyword>
<dbReference type="KEGG" id="thu:AC731_004380"/>
<keyword evidence="2" id="KW-0229">DNA integration</keyword>
<dbReference type="GO" id="GO:0015074">
    <property type="term" value="P:DNA integration"/>
    <property type="evidence" value="ECO:0007669"/>
    <property type="project" value="UniProtKB-KW"/>
</dbReference>
<dbReference type="Proteomes" id="UP000036902">
    <property type="component" value="Chromosome"/>
</dbReference>
<protein>
    <recommendedName>
        <fullName evidence="10">Integrase</fullName>
    </recommendedName>
</protein>
<dbReference type="InterPro" id="IPR010998">
    <property type="entry name" value="Integrase_recombinase_N"/>
</dbReference>
<evidence type="ECO:0000313" key="9">
    <source>
        <dbReference type="Proteomes" id="UP000036902"/>
    </source>
</evidence>
<dbReference type="InterPro" id="IPR011010">
    <property type="entry name" value="DNA_brk_join_enz"/>
</dbReference>
<evidence type="ECO:0000259" key="6">
    <source>
        <dbReference type="PROSITE" id="PS51898"/>
    </source>
</evidence>
<reference evidence="9" key="1">
    <citation type="submission" date="2016-03" db="EMBL/GenBank/DDBJ databases">
        <authorList>
            <person name="Ma C."/>
            <person name="Zhou S."/>
            <person name="Yang G."/>
        </authorList>
    </citation>
    <scope>NUCLEOTIDE SEQUENCE [LARGE SCALE GENOMIC DNA]</scope>
    <source>
        <strain evidence="9">SgZ-1</strain>
    </source>
</reference>
<dbReference type="EMBL" id="CP014646">
    <property type="protein sequence ID" value="AMO36237.1"/>
    <property type="molecule type" value="Genomic_DNA"/>
</dbReference>
<evidence type="ECO:0008006" key="10">
    <source>
        <dbReference type="Google" id="ProtNLM"/>
    </source>
</evidence>
<dbReference type="InterPro" id="IPR044068">
    <property type="entry name" value="CB"/>
</dbReference>
<dbReference type="CDD" id="cd00796">
    <property type="entry name" value="INT_Rci_Hp1_C"/>
    <property type="match status" value="1"/>
</dbReference>
<dbReference type="STRING" id="1134435.AC731_004380"/>
<name>A0A127K2Q1_9RHOO</name>
<dbReference type="SUPFAM" id="SSF56349">
    <property type="entry name" value="DNA breaking-rejoining enzymes"/>
    <property type="match status" value="1"/>
</dbReference>
<gene>
    <name evidence="8" type="ORF">AC731_004380</name>
</gene>
<dbReference type="InterPro" id="IPR002104">
    <property type="entry name" value="Integrase_catalytic"/>
</dbReference>
<evidence type="ECO:0000259" key="7">
    <source>
        <dbReference type="PROSITE" id="PS51900"/>
    </source>
</evidence>
<comment type="similarity">
    <text evidence="1">Belongs to the 'phage' integrase family.</text>
</comment>
<dbReference type="Gene3D" id="1.10.150.130">
    <property type="match status" value="1"/>
</dbReference>
<proteinExistence type="inferred from homology"/>
<dbReference type="RefSeq" id="WP_048709488.1">
    <property type="nucleotide sequence ID" value="NZ_CP014646.1"/>
</dbReference>
<evidence type="ECO:0000256" key="5">
    <source>
        <dbReference type="PROSITE-ProRule" id="PRU01248"/>
    </source>
</evidence>
<dbReference type="AlphaFoldDB" id="A0A127K2Q1"/>
<keyword evidence="4" id="KW-0233">DNA recombination</keyword>
<dbReference type="PANTHER" id="PTHR30349:SF41">
    <property type="entry name" value="INTEGRASE_RECOMBINASE PROTEIN MJ0367-RELATED"/>
    <property type="match status" value="1"/>
</dbReference>
<organism evidence="8 9">
    <name type="scientific">Thauera humireducens</name>
    <dbReference type="NCBI Taxonomy" id="1134435"/>
    <lineage>
        <taxon>Bacteria</taxon>
        <taxon>Pseudomonadati</taxon>
        <taxon>Pseudomonadota</taxon>
        <taxon>Betaproteobacteria</taxon>
        <taxon>Rhodocyclales</taxon>
        <taxon>Zoogloeaceae</taxon>
        <taxon>Thauera</taxon>
    </lineage>
</organism>
<accession>A0A127K2Q1</accession>
<evidence type="ECO:0000256" key="3">
    <source>
        <dbReference type="ARBA" id="ARBA00023125"/>
    </source>
</evidence>
<evidence type="ECO:0000256" key="4">
    <source>
        <dbReference type="ARBA" id="ARBA00023172"/>
    </source>
</evidence>
<feature type="domain" description="Tyr recombinase" evidence="6">
    <location>
        <begin position="178"/>
        <end position="359"/>
    </location>
</feature>
<dbReference type="InterPro" id="IPR013762">
    <property type="entry name" value="Integrase-like_cat_sf"/>
</dbReference>
<evidence type="ECO:0000256" key="2">
    <source>
        <dbReference type="ARBA" id="ARBA00022908"/>
    </source>
</evidence>
<dbReference type="GO" id="GO:0006310">
    <property type="term" value="P:DNA recombination"/>
    <property type="evidence" value="ECO:0007669"/>
    <property type="project" value="UniProtKB-KW"/>
</dbReference>
<dbReference type="PROSITE" id="PS51900">
    <property type="entry name" value="CB"/>
    <property type="match status" value="1"/>
</dbReference>
<evidence type="ECO:0000313" key="8">
    <source>
        <dbReference type="EMBL" id="AMO36237.1"/>
    </source>
</evidence>
<dbReference type="Gene3D" id="1.10.443.10">
    <property type="entry name" value="Intergrase catalytic core"/>
    <property type="match status" value="1"/>
</dbReference>
<sequence>MGSIVERKRTDKATGKTVTDYRAHIRRAGFASRSKVFATKREAQDWLRNNETDAALERTARPRGKTLADLIEDFVHAGVCKYASPAHLEFWRDQLGDRPIAELTHGDINGCVLTLRTRRAHRRGAAGSKPTDKPLTPATINRYQAALSAVLSFALQHGVIDSHPMKGGKVKRLKEGPGRQRILTPDEETRLLEAAKDATWEGMHLFVLMLLTTAARKSELLNLQWRDVDLARGFAILGKTKNGSPRALPLVAEVRAELAAFAKVRPLGSDFVFYDPKRPERPKNVDTTWQTVRARAGLDDSKDPLHRVVIHTTRHTGVTKVIRNGANLAQAAMISGHKTLAMLKRYEHLAADDVLELAEKALGNVGKKNTAA</sequence>
<dbReference type="PROSITE" id="PS51898">
    <property type="entry name" value="TYR_RECOMBINASE"/>
    <property type="match status" value="1"/>
</dbReference>